<reference evidence="1 2" key="1">
    <citation type="journal article" date="2018" name="PLoS Genet.">
        <title>Population sequencing reveals clonal diversity and ancestral inbreeding in the grapevine cultivar Chardonnay.</title>
        <authorList>
            <person name="Roach M.J."/>
            <person name="Johnson D.L."/>
            <person name="Bohlmann J."/>
            <person name="van Vuuren H.J."/>
            <person name="Jones S.J."/>
            <person name="Pretorius I.S."/>
            <person name="Schmidt S.A."/>
            <person name="Borneman A.R."/>
        </authorList>
    </citation>
    <scope>NUCLEOTIDE SEQUENCE [LARGE SCALE GENOMIC DNA]</scope>
    <source>
        <strain evidence="2">cv. Chardonnay</strain>
        <tissue evidence="1">Leaf</tissue>
    </source>
</reference>
<evidence type="ECO:0000313" key="2">
    <source>
        <dbReference type="Proteomes" id="UP000288805"/>
    </source>
</evidence>
<evidence type="ECO:0000313" key="1">
    <source>
        <dbReference type="EMBL" id="RVW91552.1"/>
    </source>
</evidence>
<dbReference type="AlphaFoldDB" id="A0A438I4C5"/>
<dbReference type="SUPFAM" id="SSF48403">
    <property type="entry name" value="Ankyrin repeat"/>
    <property type="match status" value="1"/>
</dbReference>
<dbReference type="Gene3D" id="1.25.40.20">
    <property type="entry name" value="Ankyrin repeat-containing domain"/>
    <property type="match status" value="1"/>
</dbReference>
<dbReference type="Pfam" id="PF12796">
    <property type="entry name" value="Ank_2"/>
    <property type="match status" value="1"/>
</dbReference>
<dbReference type="InterPro" id="IPR036770">
    <property type="entry name" value="Ankyrin_rpt-contain_sf"/>
</dbReference>
<comment type="caution">
    <text evidence="1">The sequence shown here is derived from an EMBL/GenBank/DDBJ whole genome shotgun (WGS) entry which is preliminary data.</text>
</comment>
<dbReference type="PANTHER" id="PTHR24121:SF15">
    <property type="entry name" value="ANKYRIN REPEAT PROTEIN"/>
    <property type="match status" value="1"/>
</dbReference>
<name>A0A438I4C5_VITVI</name>
<dbReference type="EMBL" id="QGNW01000144">
    <property type="protein sequence ID" value="RVW91552.1"/>
    <property type="molecule type" value="Genomic_DNA"/>
</dbReference>
<dbReference type="SMART" id="SM00248">
    <property type="entry name" value="ANK"/>
    <property type="match status" value="4"/>
</dbReference>
<accession>A0A438I4C5</accession>
<organism evidence="1 2">
    <name type="scientific">Vitis vinifera</name>
    <name type="common">Grape</name>
    <dbReference type="NCBI Taxonomy" id="29760"/>
    <lineage>
        <taxon>Eukaryota</taxon>
        <taxon>Viridiplantae</taxon>
        <taxon>Streptophyta</taxon>
        <taxon>Embryophyta</taxon>
        <taxon>Tracheophyta</taxon>
        <taxon>Spermatophyta</taxon>
        <taxon>Magnoliopsida</taxon>
        <taxon>eudicotyledons</taxon>
        <taxon>Gunneridae</taxon>
        <taxon>Pentapetalae</taxon>
        <taxon>rosids</taxon>
        <taxon>Vitales</taxon>
        <taxon>Vitaceae</taxon>
        <taxon>Viteae</taxon>
        <taxon>Vitis</taxon>
    </lineage>
</organism>
<protein>
    <submittedName>
        <fullName evidence="1">Uncharacterized protein</fullName>
    </submittedName>
</protein>
<dbReference type="InterPro" id="IPR002110">
    <property type="entry name" value="Ankyrin_rpt"/>
</dbReference>
<dbReference type="PANTHER" id="PTHR24121">
    <property type="entry name" value="NO MECHANORECEPTOR POTENTIAL C, ISOFORM D-RELATED"/>
    <property type="match status" value="1"/>
</dbReference>
<sequence>MAFAIEDAELEAIKLKLFDCAMQSDWEEVVRICEQHPSAHKAIIPASGETILYMAVSDTEEKIVEKLVGQISPSELDALKIGNEEGDTPLHLAASIGNVQMCKCITDKDRKLVDFPNSKAETPLFLAALRGQKETFLFLHGMCESSERRNYCRRDDGRNILHCVIDGEYFDMAFQIIQQYGDLVDSVDENGLTPLHLLASVYVEDLKEDELPQQSPQTSKRKKILEGPENYQTCMYFGDMIKTSGMCDEGNGIISNILKIGPK</sequence>
<dbReference type="Proteomes" id="UP000288805">
    <property type="component" value="Unassembled WGS sequence"/>
</dbReference>
<proteinExistence type="predicted"/>
<gene>
    <name evidence="1" type="ORF">CK203_046216</name>
</gene>